<sequence length="64" mass="7292">EIPDKFHKNEESNAERGETLIPETTSLLDLPQEILVKIIERSDLDLRDRANIRATCKSMNSVVV</sequence>
<evidence type="ECO:0000313" key="4">
    <source>
        <dbReference type="Proteomes" id="UP001432322"/>
    </source>
</evidence>
<gene>
    <name evidence="3" type="ORF">PFISCL1PPCAC_4339</name>
</gene>
<feature type="non-terminal residue" evidence="3">
    <location>
        <position position="1"/>
    </location>
</feature>
<dbReference type="Proteomes" id="UP001432322">
    <property type="component" value="Unassembled WGS sequence"/>
</dbReference>
<feature type="region of interest" description="Disordered" evidence="1">
    <location>
        <begin position="1"/>
        <end position="20"/>
    </location>
</feature>
<accession>A0AAV5V0H4</accession>
<keyword evidence="4" id="KW-1185">Reference proteome</keyword>
<dbReference type="SUPFAM" id="SSF81383">
    <property type="entry name" value="F-box domain"/>
    <property type="match status" value="1"/>
</dbReference>
<dbReference type="InterPro" id="IPR001810">
    <property type="entry name" value="F-box_dom"/>
</dbReference>
<dbReference type="Pfam" id="PF12937">
    <property type="entry name" value="F-box-like"/>
    <property type="match status" value="1"/>
</dbReference>
<comment type="caution">
    <text evidence="3">The sequence shown here is derived from an EMBL/GenBank/DDBJ whole genome shotgun (WGS) entry which is preliminary data.</text>
</comment>
<feature type="non-terminal residue" evidence="3">
    <location>
        <position position="64"/>
    </location>
</feature>
<feature type="domain" description="F-box" evidence="2">
    <location>
        <begin position="28"/>
        <end position="63"/>
    </location>
</feature>
<evidence type="ECO:0000259" key="2">
    <source>
        <dbReference type="Pfam" id="PF12937"/>
    </source>
</evidence>
<evidence type="ECO:0000313" key="3">
    <source>
        <dbReference type="EMBL" id="GMT13042.1"/>
    </source>
</evidence>
<dbReference type="EMBL" id="BTSY01000002">
    <property type="protein sequence ID" value="GMT13042.1"/>
    <property type="molecule type" value="Genomic_DNA"/>
</dbReference>
<dbReference type="InterPro" id="IPR036047">
    <property type="entry name" value="F-box-like_dom_sf"/>
</dbReference>
<reference evidence="3" key="1">
    <citation type="submission" date="2023-10" db="EMBL/GenBank/DDBJ databases">
        <title>Genome assembly of Pristionchus species.</title>
        <authorList>
            <person name="Yoshida K."/>
            <person name="Sommer R.J."/>
        </authorList>
    </citation>
    <scope>NUCLEOTIDE SEQUENCE</scope>
    <source>
        <strain evidence="3">RS5133</strain>
    </source>
</reference>
<evidence type="ECO:0000256" key="1">
    <source>
        <dbReference type="SAM" id="MobiDB-lite"/>
    </source>
</evidence>
<organism evidence="3 4">
    <name type="scientific">Pristionchus fissidentatus</name>
    <dbReference type="NCBI Taxonomy" id="1538716"/>
    <lineage>
        <taxon>Eukaryota</taxon>
        <taxon>Metazoa</taxon>
        <taxon>Ecdysozoa</taxon>
        <taxon>Nematoda</taxon>
        <taxon>Chromadorea</taxon>
        <taxon>Rhabditida</taxon>
        <taxon>Rhabditina</taxon>
        <taxon>Diplogasteromorpha</taxon>
        <taxon>Diplogasteroidea</taxon>
        <taxon>Neodiplogasteridae</taxon>
        <taxon>Pristionchus</taxon>
    </lineage>
</organism>
<protein>
    <recommendedName>
        <fullName evidence="2">F-box domain-containing protein</fullName>
    </recommendedName>
</protein>
<proteinExistence type="predicted"/>
<dbReference type="AlphaFoldDB" id="A0AAV5V0H4"/>
<feature type="compositionally biased region" description="Basic and acidic residues" evidence="1">
    <location>
        <begin position="1"/>
        <end position="18"/>
    </location>
</feature>
<name>A0AAV5V0H4_9BILA</name>